<evidence type="ECO:0000256" key="1">
    <source>
        <dbReference type="SAM" id="MobiDB-lite"/>
    </source>
</evidence>
<organism evidence="2 3">
    <name type="scientific">Micromonospora rifamycinica</name>
    <dbReference type="NCBI Taxonomy" id="291594"/>
    <lineage>
        <taxon>Bacteria</taxon>
        <taxon>Bacillati</taxon>
        <taxon>Actinomycetota</taxon>
        <taxon>Actinomycetes</taxon>
        <taxon>Micromonosporales</taxon>
        <taxon>Micromonosporaceae</taxon>
        <taxon>Micromonospora</taxon>
    </lineage>
</organism>
<dbReference type="NCBIfam" id="NF038070">
    <property type="entry name" value="LmbU_fam_TF"/>
    <property type="match status" value="1"/>
</dbReference>
<feature type="region of interest" description="Disordered" evidence="1">
    <location>
        <begin position="233"/>
        <end position="263"/>
    </location>
</feature>
<evidence type="ECO:0000313" key="2">
    <source>
        <dbReference type="EMBL" id="SCG59159.1"/>
    </source>
</evidence>
<dbReference type="InterPro" id="IPR049735">
    <property type="entry name" value="NovE/LmbU-like"/>
</dbReference>
<evidence type="ECO:0000313" key="3">
    <source>
        <dbReference type="Proteomes" id="UP000198226"/>
    </source>
</evidence>
<protein>
    <submittedName>
        <fullName evidence="2">Uncharacterized protein</fullName>
    </submittedName>
</protein>
<dbReference type="AlphaFoldDB" id="A0A1C5IMC7"/>
<gene>
    <name evidence="2" type="ORF">GA0070623_2671</name>
</gene>
<dbReference type="Proteomes" id="UP000198226">
    <property type="component" value="Chromosome I"/>
</dbReference>
<keyword evidence="3" id="KW-1185">Reference proteome</keyword>
<sequence length="263" mass="29320">MTPTVPTREGGDVAVHPSTRTKDTRTGPPKTAPLDVQFDILATPRTGIEFPEHLPYEKWLGIGRRLAAVSTWSAWCLGDWLLYGETAYSGRYSDAIEQTSLDYQTLRNYVWVARRFPLSRRRDALSFAHHAEVARLSEHEQDFWLRKAEKLSWSRNRLRKEVRASIAERSAEAIPPGPDEANLDDRGRAGDSTHIKVRLSPEQIRSYSAVAEKLGHSLEEWAIGALDRAAREELAVGGPDRPADEAPGRPGDSRRGGLFAGIG</sequence>
<feature type="region of interest" description="Disordered" evidence="1">
    <location>
        <begin position="169"/>
        <end position="189"/>
    </location>
</feature>
<feature type="compositionally biased region" description="Basic and acidic residues" evidence="1">
    <location>
        <begin position="241"/>
        <end position="255"/>
    </location>
</feature>
<name>A0A1C5IMC7_9ACTN</name>
<proteinExistence type="predicted"/>
<feature type="region of interest" description="Disordered" evidence="1">
    <location>
        <begin position="1"/>
        <end position="32"/>
    </location>
</feature>
<reference evidence="3" key="1">
    <citation type="submission" date="2016-06" db="EMBL/GenBank/DDBJ databases">
        <authorList>
            <person name="Varghese N."/>
            <person name="Submissions Spin"/>
        </authorList>
    </citation>
    <scope>NUCLEOTIDE SEQUENCE [LARGE SCALE GENOMIC DNA]</scope>
    <source>
        <strain evidence="3">DSM 44983</strain>
    </source>
</reference>
<accession>A0A1C5IMC7</accession>
<dbReference type="EMBL" id="LT607752">
    <property type="protein sequence ID" value="SCG59159.1"/>
    <property type="molecule type" value="Genomic_DNA"/>
</dbReference>